<dbReference type="InterPro" id="IPR025745">
    <property type="entry name" value="Mrr-like_N_dom"/>
</dbReference>
<evidence type="ECO:0000259" key="1">
    <source>
        <dbReference type="Pfam" id="PF14338"/>
    </source>
</evidence>
<feature type="domain" description="Restriction system protein Mrr-like N-terminal" evidence="1">
    <location>
        <begin position="6"/>
        <end position="45"/>
    </location>
</feature>
<sequence>MSIPDYQSIMFPLLQYSGDEQEHSLRECIESLAIHFNLTHENRKQ</sequence>
<keyword evidence="3" id="KW-1185">Reference proteome</keyword>
<dbReference type="eggNOG" id="COG1715">
    <property type="taxonomic scope" value="Bacteria"/>
</dbReference>
<name>A3IMG6_9CHRO</name>
<dbReference type="Pfam" id="PF14338">
    <property type="entry name" value="Mrr_N"/>
    <property type="match status" value="1"/>
</dbReference>
<organism evidence="2 3">
    <name type="scientific">Crocosphaera chwakensis CCY0110</name>
    <dbReference type="NCBI Taxonomy" id="391612"/>
    <lineage>
        <taxon>Bacteria</taxon>
        <taxon>Bacillati</taxon>
        <taxon>Cyanobacteriota</taxon>
        <taxon>Cyanophyceae</taxon>
        <taxon>Oscillatoriophycideae</taxon>
        <taxon>Chroococcales</taxon>
        <taxon>Aphanothecaceae</taxon>
        <taxon>Crocosphaera</taxon>
        <taxon>Crocosphaera chwakensis</taxon>
    </lineage>
</organism>
<dbReference type="AlphaFoldDB" id="A3IMG6"/>
<gene>
    <name evidence="2" type="ORF">CY0110_28289</name>
</gene>
<comment type="caution">
    <text evidence="2">The sequence shown here is derived from an EMBL/GenBank/DDBJ whole genome shotgun (WGS) entry which is preliminary data.</text>
</comment>
<protein>
    <submittedName>
        <fullName evidence="2">Mrr restriction system protein</fullName>
    </submittedName>
</protein>
<evidence type="ECO:0000313" key="2">
    <source>
        <dbReference type="EMBL" id="EAZ92335.1"/>
    </source>
</evidence>
<dbReference type="EMBL" id="AAXW01000007">
    <property type="protein sequence ID" value="EAZ92335.1"/>
    <property type="molecule type" value="Genomic_DNA"/>
</dbReference>
<accession>A3IMG6</accession>
<dbReference type="Proteomes" id="UP000003781">
    <property type="component" value="Unassembled WGS sequence"/>
</dbReference>
<reference evidence="2 3" key="1">
    <citation type="submission" date="2007-03" db="EMBL/GenBank/DDBJ databases">
        <authorList>
            <person name="Stal L."/>
            <person name="Ferriera S."/>
            <person name="Johnson J."/>
            <person name="Kravitz S."/>
            <person name="Beeson K."/>
            <person name="Sutton G."/>
            <person name="Rogers Y.-H."/>
            <person name="Friedman R."/>
            <person name="Frazier M."/>
            <person name="Venter J.C."/>
        </authorList>
    </citation>
    <scope>NUCLEOTIDE SEQUENCE [LARGE SCALE GENOMIC DNA]</scope>
    <source>
        <strain evidence="2 3">CCY0110</strain>
    </source>
</reference>
<proteinExistence type="predicted"/>
<evidence type="ECO:0000313" key="3">
    <source>
        <dbReference type="Proteomes" id="UP000003781"/>
    </source>
</evidence>